<sequence length="127" mass="14513">TVPAELGVLVASSNHLNAMNARLVCTICRREIWYHAQLSLPLFWKLKNYSFPVTAVVYPPGRQLGLGVLRALTQFPRDMLMDAGDPIFLSISFLRRLKMIMTMHPISQTMARRRLVCLSLIRKICSR</sequence>
<evidence type="ECO:0000313" key="2">
    <source>
        <dbReference type="Proteomes" id="UP001295794"/>
    </source>
</evidence>
<accession>A0AAD2HHC7</accession>
<protein>
    <submittedName>
        <fullName evidence="1">Uncharacterized protein</fullName>
    </submittedName>
</protein>
<organism evidence="1 2">
    <name type="scientific">Mycena citricolor</name>
    <dbReference type="NCBI Taxonomy" id="2018698"/>
    <lineage>
        <taxon>Eukaryota</taxon>
        <taxon>Fungi</taxon>
        <taxon>Dikarya</taxon>
        <taxon>Basidiomycota</taxon>
        <taxon>Agaricomycotina</taxon>
        <taxon>Agaricomycetes</taxon>
        <taxon>Agaricomycetidae</taxon>
        <taxon>Agaricales</taxon>
        <taxon>Marasmiineae</taxon>
        <taxon>Mycenaceae</taxon>
        <taxon>Mycena</taxon>
    </lineage>
</organism>
<reference evidence="1" key="1">
    <citation type="submission" date="2023-11" db="EMBL/GenBank/DDBJ databases">
        <authorList>
            <person name="De Vega J J."/>
            <person name="De Vega J J."/>
        </authorList>
    </citation>
    <scope>NUCLEOTIDE SEQUENCE</scope>
</reference>
<feature type="non-terminal residue" evidence="1">
    <location>
        <position position="1"/>
    </location>
</feature>
<dbReference type="Proteomes" id="UP001295794">
    <property type="component" value="Unassembled WGS sequence"/>
</dbReference>
<keyword evidence="2" id="KW-1185">Reference proteome</keyword>
<name>A0AAD2HHC7_9AGAR</name>
<proteinExistence type="predicted"/>
<dbReference type="AlphaFoldDB" id="A0AAD2HHC7"/>
<comment type="caution">
    <text evidence="1">The sequence shown here is derived from an EMBL/GenBank/DDBJ whole genome shotgun (WGS) entry which is preliminary data.</text>
</comment>
<gene>
    <name evidence="1" type="ORF">MYCIT1_LOCUS22302</name>
</gene>
<dbReference type="EMBL" id="CAVNYO010000403">
    <property type="protein sequence ID" value="CAK5274908.1"/>
    <property type="molecule type" value="Genomic_DNA"/>
</dbReference>
<evidence type="ECO:0000313" key="1">
    <source>
        <dbReference type="EMBL" id="CAK5274908.1"/>
    </source>
</evidence>
<feature type="non-terminal residue" evidence="1">
    <location>
        <position position="127"/>
    </location>
</feature>